<dbReference type="EMBL" id="BJVA01000002">
    <property type="protein sequence ID" value="GEK95347.1"/>
    <property type="molecule type" value="Genomic_DNA"/>
</dbReference>
<dbReference type="Proteomes" id="UP000321079">
    <property type="component" value="Unassembled WGS sequence"/>
</dbReference>
<gene>
    <name evidence="1" type="ORF">GKA01_05440</name>
</gene>
<reference evidence="1 2" key="1">
    <citation type="submission" date="2019-07" db="EMBL/GenBank/DDBJ databases">
        <title>Whole genome shotgun sequence of Gluconobacter kanchanaburiensis NBRC 103587.</title>
        <authorList>
            <person name="Hosoyama A."/>
            <person name="Uohara A."/>
            <person name="Ohji S."/>
            <person name="Ichikawa N."/>
        </authorList>
    </citation>
    <scope>NUCLEOTIDE SEQUENCE [LARGE SCALE GENOMIC DNA]</scope>
    <source>
        <strain evidence="1 2">NBRC 103587</strain>
    </source>
</reference>
<evidence type="ECO:0000313" key="1">
    <source>
        <dbReference type="EMBL" id="GEK95347.1"/>
    </source>
</evidence>
<proteinExistence type="predicted"/>
<name>A0A511BBY3_9PROT</name>
<evidence type="ECO:0000313" key="2">
    <source>
        <dbReference type="Proteomes" id="UP000321079"/>
    </source>
</evidence>
<sequence>MVGSNVGLYETPKTIASGPEAKQRLRCELHIRHIIDRPALLLLMPLKQSGYDVRHKGVNI</sequence>
<dbReference type="AlphaFoldDB" id="A0A511BBY3"/>
<protein>
    <submittedName>
        <fullName evidence="1">Uncharacterized protein</fullName>
    </submittedName>
</protein>
<accession>A0A511BBY3</accession>
<organism evidence="1 2">
    <name type="scientific">Gluconobacter kanchanaburiensis NBRC 103587</name>
    <dbReference type="NCBI Taxonomy" id="1307948"/>
    <lineage>
        <taxon>Bacteria</taxon>
        <taxon>Pseudomonadati</taxon>
        <taxon>Pseudomonadota</taxon>
        <taxon>Alphaproteobacteria</taxon>
        <taxon>Acetobacterales</taxon>
        <taxon>Acetobacteraceae</taxon>
        <taxon>Gluconobacter</taxon>
    </lineage>
</organism>
<comment type="caution">
    <text evidence="1">The sequence shown here is derived from an EMBL/GenBank/DDBJ whole genome shotgun (WGS) entry which is preliminary data.</text>
</comment>
<keyword evidence="2" id="KW-1185">Reference proteome</keyword>